<comment type="caution">
    <text evidence="2">The sequence shown here is derived from an EMBL/GenBank/DDBJ whole genome shotgun (WGS) entry which is preliminary data.</text>
</comment>
<keyword evidence="3" id="KW-1185">Reference proteome</keyword>
<evidence type="ECO:0000313" key="3">
    <source>
        <dbReference type="Proteomes" id="UP001596473"/>
    </source>
</evidence>
<name>A0ABW2QWN3_9NEIS</name>
<reference evidence="3" key="1">
    <citation type="journal article" date="2019" name="Int. J. Syst. Evol. Microbiol.">
        <title>The Global Catalogue of Microorganisms (GCM) 10K type strain sequencing project: providing services to taxonomists for standard genome sequencing and annotation.</title>
        <authorList>
            <consortium name="The Broad Institute Genomics Platform"/>
            <consortium name="The Broad Institute Genome Sequencing Center for Infectious Disease"/>
            <person name="Wu L."/>
            <person name="Ma J."/>
        </authorList>
    </citation>
    <scope>NUCLEOTIDE SEQUENCE [LARGE SCALE GENOMIC DNA]</scope>
    <source>
        <strain evidence="3">CCUG 62945</strain>
    </source>
</reference>
<feature type="chain" id="PRO_5045497047" evidence="1">
    <location>
        <begin position="18"/>
        <end position="232"/>
    </location>
</feature>
<dbReference type="Gene3D" id="3.40.190.10">
    <property type="entry name" value="Periplasmic binding protein-like II"/>
    <property type="match status" value="2"/>
</dbReference>
<dbReference type="Proteomes" id="UP001596473">
    <property type="component" value="Unassembled WGS sequence"/>
</dbReference>
<protein>
    <submittedName>
        <fullName evidence="2">Substrate-binding periplasmic protein</fullName>
    </submittedName>
</protein>
<keyword evidence="1" id="KW-0732">Signal</keyword>
<accession>A0ABW2QWN3</accession>
<gene>
    <name evidence="2" type="ORF">ACFQNF_08605</name>
</gene>
<evidence type="ECO:0000256" key="1">
    <source>
        <dbReference type="SAM" id="SignalP"/>
    </source>
</evidence>
<dbReference type="RefSeq" id="WP_380187587.1">
    <property type="nucleotide sequence ID" value="NZ_JBHTBQ010000014.1"/>
</dbReference>
<evidence type="ECO:0000313" key="2">
    <source>
        <dbReference type="EMBL" id="MFC7419944.1"/>
    </source>
</evidence>
<dbReference type="PANTHER" id="PTHR35936:SF25">
    <property type="entry name" value="ABC TRANSPORTER SUBSTRATE-BINDING PROTEIN"/>
    <property type="match status" value="1"/>
</dbReference>
<dbReference type="SUPFAM" id="SSF53850">
    <property type="entry name" value="Periplasmic binding protein-like II"/>
    <property type="match status" value="1"/>
</dbReference>
<sequence>MPKLLILLCFYSALALAEPLKLVTGSDYAPFTDPSLPDGGLATALVKKVMAEASQPYHLEWRPWANGYSATQKGFYIATFPYISTPERRKFFDYSDPLFVLEMRVFAMPGSTLDGAQPETLVGKRYCHPVGWGFIRPIEAMINKGQLRPIRPYDMSTCIRLLAQGKADFIITDQIQGQETIAHLNNLPSIPVPSGGVIEKSTLHLITPKNNPQAKQFLIRFNKALQTLRDQQ</sequence>
<organism evidence="2 3">
    <name type="scientific">Iodobacter arcticus</name>
    <dbReference type="NCBI Taxonomy" id="590593"/>
    <lineage>
        <taxon>Bacteria</taxon>
        <taxon>Pseudomonadati</taxon>
        <taxon>Pseudomonadota</taxon>
        <taxon>Betaproteobacteria</taxon>
        <taxon>Neisseriales</taxon>
        <taxon>Chitinibacteraceae</taxon>
        <taxon>Iodobacter</taxon>
    </lineage>
</organism>
<dbReference type="PANTHER" id="PTHR35936">
    <property type="entry name" value="MEMBRANE-BOUND LYTIC MUREIN TRANSGLYCOSYLASE F"/>
    <property type="match status" value="1"/>
</dbReference>
<proteinExistence type="predicted"/>
<feature type="signal peptide" evidence="1">
    <location>
        <begin position="1"/>
        <end position="17"/>
    </location>
</feature>
<dbReference type="EMBL" id="JBHTBQ010000014">
    <property type="protein sequence ID" value="MFC7419944.1"/>
    <property type="molecule type" value="Genomic_DNA"/>
</dbReference>